<dbReference type="EMBL" id="BKCJ011661099">
    <property type="protein sequence ID" value="GFD45932.1"/>
    <property type="molecule type" value="Genomic_DNA"/>
</dbReference>
<name>A0A699WCQ5_TANCI</name>
<comment type="caution">
    <text evidence="1">The sequence shown here is derived from an EMBL/GenBank/DDBJ whole genome shotgun (WGS) entry which is preliminary data.</text>
</comment>
<gene>
    <name evidence="1" type="ORF">Tci_917901</name>
</gene>
<organism evidence="1">
    <name type="scientific">Tanacetum cinerariifolium</name>
    <name type="common">Dalmatian daisy</name>
    <name type="synonym">Chrysanthemum cinerariifolium</name>
    <dbReference type="NCBI Taxonomy" id="118510"/>
    <lineage>
        <taxon>Eukaryota</taxon>
        <taxon>Viridiplantae</taxon>
        <taxon>Streptophyta</taxon>
        <taxon>Embryophyta</taxon>
        <taxon>Tracheophyta</taxon>
        <taxon>Spermatophyta</taxon>
        <taxon>Magnoliopsida</taxon>
        <taxon>eudicotyledons</taxon>
        <taxon>Gunneridae</taxon>
        <taxon>Pentapetalae</taxon>
        <taxon>asterids</taxon>
        <taxon>campanulids</taxon>
        <taxon>Asterales</taxon>
        <taxon>Asteraceae</taxon>
        <taxon>Asteroideae</taxon>
        <taxon>Anthemideae</taxon>
        <taxon>Anthemidinae</taxon>
        <taxon>Tanacetum</taxon>
    </lineage>
</organism>
<proteinExistence type="predicted"/>
<evidence type="ECO:0000313" key="1">
    <source>
        <dbReference type="EMBL" id="GFD45932.1"/>
    </source>
</evidence>
<accession>A0A699WCQ5</accession>
<protein>
    <submittedName>
        <fullName evidence="1">Uncharacterized protein</fullName>
    </submittedName>
</protein>
<reference evidence="1" key="1">
    <citation type="journal article" date="2019" name="Sci. Rep.">
        <title>Draft genome of Tanacetum cinerariifolium, the natural source of mosquito coil.</title>
        <authorList>
            <person name="Yamashiro T."/>
            <person name="Shiraishi A."/>
            <person name="Satake H."/>
            <person name="Nakayama K."/>
        </authorList>
    </citation>
    <scope>NUCLEOTIDE SEQUENCE</scope>
</reference>
<feature type="non-terminal residue" evidence="1">
    <location>
        <position position="1"/>
    </location>
</feature>
<sequence>PLADELPAGILPPESLPVEIPPAERTLLAESKAAETPFFRMSASA</sequence>
<dbReference type="AlphaFoldDB" id="A0A699WCQ5"/>